<dbReference type="GO" id="GO:0055052">
    <property type="term" value="C:ATP-binding cassette (ABC) transporter complex, substrate-binding subunit-containing"/>
    <property type="evidence" value="ECO:0007669"/>
    <property type="project" value="TreeGrafter"/>
</dbReference>
<keyword evidence="9" id="KW-1185">Reference proteome</keyword>
<evidence type="ECO:0000256" key="1">
    <source>
        <dbReference type="ARBA" id="ARBA00022448"/>
    </source>
</evidence>
<dbReference type="SUPFAM" id="SSF52540">
    <property type="entry name" value="P-loop containing nucleoside triphosphate hydrolases"/>
    <property type="match status" value="1"/>
</dbReference>
<dbReference type="NCBIfam" id="NF008653">
    <property type="entry name" value="PRK11650.1"/>
    <property type="match status" value="1"/>
</dbReference>
<dbReference type="InterPro" id="IPR008995">
    <property type="entry name" value="Mo/tungstate-bd_C_term_dom"/>
</dbReference>
<protein>
    <submittedName>
        <fullName evidence="8">Carbohydrate ABC transporter ATP-binding protein, CUT1 family</fullName>
    </submittedName>
</protein>
<evidence type="ECO:0000313" key="8">
    <source>
        <dbReference type="EMBL" id="SFL91631.1"/>
    </source>
</evidence>
<accession>A0A1I4LL67</accession>
<dbReference type="InterPro" id="IPR003439">
    <property type="entry name" value="ABC_transporter-like_ATP-bd"/>
</dbReference>
<reference evidence="8 9" key="1">
    <citation type="submission" date="2016-10" db="EMBL/GenBank/DDBJ databases">
        <authorList>
            <person name="de Groot N.N."/>
        </authorList>
    </citation>
    <scope>NUCLEOTIDE SEQUENCE [LARGE SCALE GENOMIC DNA]</scope>
    <source>
        <strain evidence="8 9">Nm146</strain>
    </source>
</reference>
<dbReference type="STRING" id="52442.SAMN05421880_102118"/>
<dbReference type="Gene3D" id="2.40.50.140">
    <property type="entry name" value="Nucleic acid-binding proteins"/>
    <property type="match status" value="1"/>
</dbReference>
<dbReference type="PANTHER" id="PTHR43875">
    <property type="entry name" value="MALTODEXTRIN IMPORT ATP-BINDING PROTEIN MSMX"/>
    <property type="match status" value="1"/>
</dbReference>
<dbReference type="PROSITE" id="PS00211">
    <property type="entry name" value="ABC_TRANSPORTER_1"/>
    <property type="match status" value="1"/>
</dbReference>
<evidence type="ECO:0000256" key="6">
    <source>
        <dbReference type="ARBA" id="ARBA00023136"/>
    </source>
</evidence>
<dbReference type="InterPro" id="IPR003593">
    <property type="entry name" value="AAA+_ATPase"/>
</dbReference>
<name>A0A1I4LL67_9PROT</name>
<keyword evidence="5" id="KW-1278">Translocase</keyword>
<keyword evidence="4 8" id="KW-0067">ATP-binding</keyword>
<feature type="domain" description="ABC transporter" evidence="7">
    <location>
        <begin position="4"/>
        <end position="235"/>
    </location>
</feature>
<evidence type="ECO:0000256" key="2">
    <source>
        <dbReference type="ARBA" id="ARBA00022475"/>
    </source>
</evidence>
<evidence type="ECO:0000259" key="7">
    <source>
        <dbReference type="PROSITE" id="PS50893"/>
    </source>
</evidence>
<dbReference type="GO" id="GO:0005524">
    <property type="term" value="F:ATP binding"/>
    <property type="evidence" value="ECO:0007669"/>
    <property type="project" value="UniProtKB-KW"/>
</dbReference>
<dbReference type="Proteomes" id="UP000199561">
    <property type="component" value="Unassembled WGS sequence"/>
</dbReference>
<keyword evidence="3" id="KW-0547">Nucleotide-binding</keyword>
<dbReference type="Pfam" id="PF17912">
    <property type="entry name" value="OB_MalK"/>
    <property type="match status" value="1"/>
</dbReference>
<keyword evidence="6" id="KW-0472">Membrane</keyword>
<dbReference type="CDD" id="cd03301">
    <property type="entry name" value="ABC_MalK_N"/>
    <property type="match status" value="1"/>
</dbReference>
<keyword evidence="2" id="KW-1003">Cell membrane</keyword>
<dbReference type="InterPro" id="IPR040582">
    <property type="entry name" value="OB_MalK-like"/>
</dbReference>
<dbReference type="InterPro" id="IPR027417">
    <property type="entry name" value="P-loop_NTPase"/>
</dbReference>
<dbReference type="InterPro" id="IPR017871">
    <property type="entry name" value="ABC_transporter-like_CS"/>
</dbReference>
<organism evidence="8 9">
    <name type="scientific">Nitrosomonas nitrosa</name>
    <dbReference type="NCBI Taxonomy" id="52442"/>
    <lineage>
        <taxon>Bacteria</taxon>
        <taxon>Pseudomonadati</taxon>
        <taxon>Pseudomonadota</taxon>
        <taxon>Betaproteobacteria</taxon>
        <taxon>Nitrosomonadales</taxon>
        <taxon>Nitrosomonadaceae</taxon>
        <taxon>Nitrosomonas</taxon>
    </lineage>
</organism>
<dbReference type="GO" id="GO:0008643">
    <property type="term" value="P:carbohydrate transport"/>
    <property type="evidence" value="ECO:0007669"/>
    <property type="project" value="InterPro"/>
</dbReference>
<dbReference type="InterPro" id="IPR012340">
    <property type="entry name" value="NA-bd_OB-fold"/>
</dbReference>
<dbReference type="SMART" id="SM00382">
    <property type="entry name" value="AAA"/>
    <property type="match status" value="1"/>
</dbReference>
<dbReference type="EMBL" id="FOUF01000002">
    <property type="protein sequence ID" value="SFL91631.1"/>
    <property type="molecule type" value="Genomic_DNA"/>
</dbReference>
<dbReference type="InterPro" id="IPR047641">
    <property type="entry name" value="ABC_transpr_MalK/UgpC-like"/>
</dbReference>
<dbReference type="PANTHER" id="PTHR43875:SF15">
    <property type="entry name" value="TREHALOSE IMPORT ATP-BINDING PROTEIN SUGC"/>
    <property type="match status" value="1"/>
</dbReference>
<gene>
    <name evidence="8" type="ORF">SAMN05421880_102118</name>
</gene>
<evidence type="ECO:0000313" key="9">
    <source>
        <dbReference type="Proteomes" id="UP000199561"/>
    </source>
</evidence>
<evidence type="ECO:0000256" key="4">
    <source>
        <dbReference type="ARBA" id="ARBA00022840"/>
    </source>
</evidence>
<dbReference type="Pfam" id="PF00005">
    <property type="entry name" value="ABC_tran"/>
    <property type="match status" value="1"/>
</dbReference>
<dbReference type="AlphaFoldDB" id="A0A1I4LL67"/>
<dbReference type="Gene3D" id="2.40.50.100">
    <property type="match status" value="1"/>
</dbReference>
<dbReference type="PROSITE" id="PS50893">
    <property type="entry name" value="ABC_TRANSPORTER_2"/>
    <property type="match status" value="1"/>
</dbReference>
<dbReference type="GO" id="GO:0016887">
    <property type="term" value="F:ATP hydrolysis activity"/>
    <property type="evidence" value="ECO:0007669"/>
    <property type="project" value="InterPro"/>
</dbReference>
<sequence>MASVELDKVTKQFSDGTVAIKDASFTIADGEFFILVGPSGCGKSTLLHMIVGLEETSSGEIRVNGQMINHLDPKDRNMALVFQSYALYPHMSVRENIAFPLIMAKVSKPEIIRRVEETAAILELSLLLDSKPRILSGGQRQRVAIGRAIVRNPEVFLLDEPLSNLDARLRNQMRIELARLHKRLGTTTLYVTHDQTEAMTLGDRLAILNKGVIQQIGTPFELYQQPCNLFVAGFMGSPAMNFFPARIKDDQLCFEPLGLQTAIPGHTDFSKPLDYVIVGIRPEDFYVLSNENDRSEQLIAFDAQVDRVEWLGAELLVYIRLKIDFWPDMSILVRDVGLEKKQGDMLEVIARLDATSTIVKKGDTVTLGFNIDKLHLFDPNTGDRLIT</sequence>
<dbReference type="InterPro" id="IPR015855">
    <property type="entry name" value="ABC_transpr_MalK-like"/>
</dbReference>
<evidence type="ECO:0000256" key="3">
    <source>
        <dbReference type="ARBA" id="ARBA00022741"/>
    </source>
</evidence>
<dbReference type="GO" id="GO:0140359">
    <property type="term" value="F:ABC-type transporter activity"/>
    <property type="evidence" value="ECO:0007669"/>
    <property type="project" value="InterPro"/>
</dbReference>
<keyword evidence="1" id="KW-0813">Transport</keyword>
<dbReference type="FunFam" id="3.40.50.300:FF:000042">
    <property type="entry name" value="Maltose/maltodextrin ABC transporter, ATP-binding protein"/>
    <property type="match status" value="1"/>
</dbReference>
<dbReference type="RefSeq" id="WP_090666026.1">
    <property type="nucleotide sequence ID" value="NZ_FOUF01000002.1"/>
</dbReference>
<dbReference type="Gene3D" id="3.40.50.300">
    <property type="entry name" value="P-loop containing nucleotide triphosphate hydrolases"/>
    <property type="match status" value="1"/>
</dbReference>
<evidence type="ECO:0000256" key="5">
    <source>
        <dbReference type="ARBA" id="ARBA00022967"/>
    </source>
</evidence>
<proteinExistence type="predicted"/>
<dbReference type="SUPFAM" id="SSF50331">
    <property type="entry name" value="MOP-like"/>
    <property type="match status" value="1"/>
</dbReference>